<dbReference type="SUPFAM" id="SSF52540">
    <property type="entry name" value="P-loop containing nucleoside triphosphate hydrolases"/>
    <property type="match status" value="1"/>
</dbReference>
<gene>
    <name evidence="9" type="ORF">AYO21_08095</name>
</gene>
<dbReference type="GO" id="GO:0005524">
    <property type="term" value="F:ATP binding"/>
    <property type="evidence" value="ECO:0007669"/>
    <property type="project" value="UniProtKB-KW"/>
</dbReference>
<keyword evidence="3" id="KW-0378">Hydrolase</keyword>
<reference evidence="9 10" key="1">
    <citation type="submission" date="2016-03" db="EMBL/GenBank/DDBJ databases">
        <title>Draft genome sequence of the Fonsecaea monophora CBS 269.37.</title>
        <authorList>
            <person name="Bombassaro A."/>
            <person name="Vinicius W.A."/>
            <person name="De Hoog S."/>
            <person name="Sun J."/>
            <person name="Souza E.M."/>
            <person name="Raittz R.T."/>
            <person name="Costa F."/>
            <person name="Leao A.C."/>
            <person name="Tadra-Sfeir M.Z."/>
            <person name="Baura V."/>
            <person name="Balsanelli E."/>
            <person name="Pedrosa F.O."/>
            <person name="Moreno L.F."/>
            <person name="Steffens M.B."/>
            <person name="Xi L."/>
            <person name="Bocca A.L."/>
            <person name="Felipe M.S."/>
            <person name="Teixeira M."/>
            <person name="Telles Filho F.Q."/>
            <person name="Azevedo C.M."/>
            <person name="Gomes R."/>
            <person name="Vicente V.A."/>
        </authorList>
    </citation>
    <scope>NUCLEOTIDE SEQUENCE [LARGE SCALE GENOMIC DNA]</scope>
    <source>
        <strain evidence="9 10">CBS 269.37</strain>
    </source>
</reference>
<dbReference type="InterPro" id="IPR041677">
    <property type="entry name" value="DNA2/NAM7_AAA_11"/>
</dbReference>
<sequence>MPEPLQTWAPFFNKYIDPDHRCCLEREDVPDYLEKAKESFKSWDEYVALLGSGALIESALADREKNREFETPIKLLQHKEGNKTRTICLFKVPRRCQENFRAGDKASAHLTKHSSLPIIVDNSSDSRTDPSYLHADNRKRPRGPWVINILPPVATGPPEVAWATIERRQDANKDGYHDSNSYPVTSFSRINSIRQGRGMRAAIWGLLDEATICAKVIPEDRHSIFVYVIRALADLRTKVARSEDGGISKLLVATCPDDITRLNIFESLSDPSLSHEDGMFLNESQKEAIRFGHDAPAGLVLCHGGPGTGKTHFIIQAVRPFLLDNAKEHRVLLTAASNASADSLAKALDGGLRRAIHTRERLGRRYVIRLHSIKTEKSVAFRDAKLAREASLAAKKTEPPTSEPSPQPSVSGQAATVLAHCEAYMERKYEGVSDERVNVIELSAGERMLEIAGIRGESPLCDAGRFTEFADLYTRFTNGDLFSSVDWTDLDLRLDELLAHTISHASVICATVGGAADDFCSTNYAEAELIVVDEAARVPEYQMWPLFAFYPKAVGKILVGDPNQLGPMIKGDDTKDSAKLIINPFQDQLEMSLQQRLQSAGFKSAFFNVQYRAVEKIAQIYSNVCYGGLLQHGRTSKLEDDQLAKDIIEHNRETYGIPEPVVFYDIQDATQGRNYHLSRFCKEYVILVLKILQNLFDAGFGKPGKPCSIAILTPYIEQKRLLKISKSQMEKQYPAAKDVVLQTVDSVQGMEYDVVIVDPTVVRSPGFLNENRLNVMFSRARYGLYVVGDYRAWLAMWRDDSRPLRKFAAEFKPAYRVRWNRQNKDQTLSSPFFDEDMLAGYESD</sequence>
<dbReference type="GO" id="GO:0016787">
    <property type="term" value="F:hydrolase activity"/>
    <property type="evidence" value="ECO:0007669"/>
    <property type="project" value="UniProtKB-KW"/>
</dbReference>
<dbReference type="InterPro" id="IPR047187">
    <property type="entry name" value="SF1_C_Upf1"/>
</dbReference>
<dbReference type="CDD" id="cd18808">
    <property type="entry name" value="SF1_C_Upf1"/>
    <property type="match status" value="1"/>
</dbReference>
<feature type="region of interest" description="Disordered" evidence="6">
    <location>
        <begin position="391"/>
        <end position="412"/>
    </location>
</feature>
<comment type="caution">
    <text evidence="9">The sequence shown here is derived from an EMBL/GenBank/DDBJ whole genome shotgun (WGS) entry which is preliminary data.</text>
</comment>
<dbReference type="PANTHER" id="PTHR43788:SF8">
    <property type="entry name" value="DNA-BINDING PROTEIN SMUBP-2"/>
    <property type="match status" value="1"/>
</dbReference>
<feature type="domain" description="DNA2/NAM7 helicase helicase" evidence="7">
    <location>
        <begin position="281"/>
        <end position="570"/>
    </location>
</feature>
<evidence type="ECO:0000256" key="6">
    <source>
        <dbReference type="SAM" id="MobiDB-lite"/>
    </source>
</evidence>
<dbReference type="InterPro" id="IPR041679">
    <property type="entry name" value="DNA2/NAM7-like_C"/>
</dbReference>
<evidence type="ECO:0000313" key="9">
    <source>
        <dbReference type="EMBL" id="OAG37732.1"/>
    </source>
</evidence>
<evidence type="ECO:0000256" key="1">
    <source>
        <dbReference type="ARBA" id="ARBA00007913"/>
    </source>
</evidence>
<feature type="domain" description="DNA2/NAM7 helicase-like C-terminal" evidence="8">
    <location>
        <begin position="589"/>
        <end position="789"/>
    </location>
</feature>
<organism evidence="9 10">
    <name type="scientific">Fonsecaea monophora</name>
    <dbReference type="NCBI Taxonomy" id="254056"/>
    <lineage>
        <taxon>Eukaryota</taxon>
        <taxon>Fungi</taxon>
        <taxon>Dikarya</taxon>
        <taxon>Ascomycota</taxon>
        <taxon>Pezizomycotina</taxon>
        <taxon>Eurotiomycetes</taxon>
        <taxon>Chaetothyriomycetidae</taxon>
        <taxon>Chaetothyriales</taxon>
        <taxon>Herpotrichiellaceae</taxon>
        <taxon>Fonsecaea</taxon>
    </lineage>
</organism>
<keyword evidence="2" id="KW-0547">Nucleotide-binding</keyword>
<dbReference type="Pfam" id="PF13086">
    <property type="entry name" value="AAA_11"/>
    <property type="match status" value="1"/>
</dbReference>
<dbReference type="InterPro" id="IPR050534">
    <property type="entry name" value="Coronavir_polyprotein_1ab"/>
</dbReference>
<dbReference type="AlphaFoldDB" id="A0A177F347"/>
<evidence type="ECO:0000313" key="10">
    <source>
        <dbReference type="Proteomes" id="UP000077002"/>
    </source>
</evidence>
<evidence type="ECO:0000256" key="4">
    <source>
        <dbReference type="ARBA" id="ARBA00022806"/>
    </source>
</evidence>
<dbReference type="EMBL" id="LVKK01000067">
    <property type="protein sequence ID" value="OAG37732.1"/>
    <property type="molecule type" value="Genomic_DNA"/>
</dbReference>
<dbReference type="Pfam" id="PF13087">
    <property type="entry name" value="AAA_12"/>
    <property type="match status" value="1"/>
</dbReference>
<evidence type="ECO:0000259" key="8">
    <source>
        <dbReference type="Pfam" id="PF13087"/>
    </source>
</evidence>
<comment type="similarity">
    <text evidence="1">Belongs to the DNA2/NAM7 helicase family.</text>
</comment>
<evidence type="ECO:0000256" key="2">
    <source>
        <dbReference type="ARBA" id="ARBA00022741"/>
    </source>
</evidence>
<keyword evidence="10" id="KW-1185">Reference proteome</keyword>
<evidence type="ECO:0000256" key="3">
    <source>
        <dbReference type="ARBA" id="ARBA00022801"/>
    </source>
</evidence>
<evidence type="ECO:0008006" key="11">
    <source>
        <dbReference type="Google" id="ProtNLM"/>
    </source>
</evidence>
<accession>A0A177F347</accession>
<dbReference type="Proteomes" id="UP000077002">
    <property type="component" value="Unassembled WGS sequence"/>
</dbReference>
<proteinExistence type="inferred from homology"/>
<keyword evidence="4" id="KW-0347">Helicase</keyword>
<protein>
    <recommendedName>
        <fullName evidence="11">AAA+ ATPase domain-containing protein</fullName>
    </recommendedName>
</protein>
<dbReference type="Gene3D" id="3.40.50.300">
    <property type="entry name" value="P-loop containing nucleotide triphosphate hydrolases"/>
    <property type="match status" value="2"/>
</dbReference>
<evidence type="ECO:0000256" key="5">
    <source>
        <dbReference type="ARBA" id="ARBA00022840"/>
    </source>
</evidence>
<dbReference type="GeneID" id="34603245"/>
<keyword evidence="5" id="KW-0067">ATP-binding</keyword>
<evidence type="ECO:0000259" key="7">
    <source>
        <dbReference type="Pfam" id="PF13086"/>
    </source>
</evidence>
<dbReference type="RefSeq" id="XP_022509684.1">
    <property type="nucleotide sequence ID" value="XM_022658045.1"/>
</dbReference>
<dbReference type="OrthoDB" id="4150118at2759"/>
<dbReference type="InterPro" id="IPR027417">
    <property type="entry name" value="P-loop_NTPase"/>
</dbReference>
<dbReference type="PANTHER" id="PTHR43788">
    <property type="entry name" value="DNA2/NAM7 HELICASE FAMILY MEMBER"/>
    <property type="match status" value="1"/>
</dbReference>
<dbReference type="GO" id="GO:0043139">
    <property type="term" value="F:5'-3' DNA helicase activity"/>
    <property type="evidence" value="ECO:0007669"/>
    <property type="project" value="TreeGrafter"/>
</dbReference>
<name>A0A177F347_9EURO</name>